<keyword evidence="13 17" id="KW-0479">Metal-binding</keyword>
<evidence type="ECO:0000256" key="12">
    <source>
        <dbReference type="ARBA" id="ARBA00022683"/>
    </source>
</evidence>
<keyword evidence="14 17" id="KW-0418">Kinase</keyword>
<evidence type="ECO:0000256" key="9">
    <source>
        <dbReference type="ARBA" id="ARBA00022490"/>
    </source>
</evidence>
<evidence type="ECO:0000256" key="18">
    <source>
        <dbReference type="SAM" id="MobiDB-lite"/>
    </source>
</evidence>
<evidence type="ECO:0000256" key="1">
    <source>
        <dbReference type="ARBA" id="ARBA00000683"/>
    </source>
</evidence>
<dbReference type="InterPro" id="IPR050499">
    <property type="entry name" value="PEP-utilizing_PTS_enzyme"/>
</dbReference>
<dbReference type="PROSITE" id="PS00742">
    <property type="entry name" value="PEP_ENZYMES_2"/>
    <property type="match status" value="1"/>
</dbReference>
<evidence type="ECO:0000256" key="6">
    <source>
        <dbReference type="ARBA" id="ARBA00012232"/>
    </source>
</evidence>
<feature type="domain" description="Phosphotransferase system enzyme I N-terminal" evidence="21">
    <location>
        <begin position="11"/>
        <end position="127"/>
    </location>
</feature>
<dbReference type="Pfam" id="PF00391">
    <property type="entry name" value="PEP-utilizers"/>
    <property type="match status" value="1"/>
</dbReference>
<evidence type="ECO:0000259" key="20">
    <source>
        <dbReference type="Pfam" id="PF02896"/>
    </source>
</evidence>
<comment type="function">
    <text evidence="3 17">General (non sugar-specific) component of the phosphoenolpyruvate-dependent sugar phosphotransferase system (sugar PTS). This major carbohydrate active-transport system catalyzes the phosphorylation of incoming sugar substrates concomitantly with their translocation across the cell membrane. Enzyme I transfers the phosphoryl group from phosphoenolpyruvate (PEP) to the phosphoryl carrier protein (HPr).</text>
</comment>
<dbReference type="NCBIfam" id="TIGR01417">
    <property type="entry name" value="PTS_I_fam"/>
    <property type="match status" value="1"/>
</dbReference>
<dbReference type="Gene3D" id="3.20.20.60">
    <property type="entry name" value="Phosphoenolpyruvate-binding domains"/>
    <property type="match status" value="1"/>
</dbReference>
<sequence length="552" mass="57202">MSEPVTKGTVRGIGASPGRAAGRAYRMARPPELPARAPVADAAAEFEAAAEALRTVSEHLERHAAKAAGPEARAILEAQSMIAADPMLLESVRDGVDAGLGAAHAVAAGCAHHRAALVEAGGYFAERAGDLDDIRDRAVAAVLGLPMPGLPDPGHPYVLIADDLAPADTAGLDTSVVLALVTHRGGLTSHTAILARMLGLPAVVACQDAAAVEDGMWVSVDGVTGEVEIGVSEEDAERVLREAAAARERMAASTGPGGTADGHSIPLLLNIGSAKDVRPDAEGVGLFRTEFLFLDRADAPGFDEQVEAYSAVLRALPGRRVVIRTLDAGSDKPLPFLGLPVEENPALGLRGLRTARRRHDVLDTQLRAVAEADKACEAETWVMAPMVSTVAEAADFARHARGHGLSHVGVMVEVPAAALHAGHLLREVDFLSIGTNDLGQYTFAADRQHADLADLLDPWQPALIHLLALCGEAARASGKPVGVCGEAAADPLLALVLTGLGMTSLSMSAPSVPAVRESLRAHTMDECARLADLALKALDPSEARRAVTLGAG</sequence>
<dbReference type="EMBL" id="JBHSRF010000011">
    <property type="protein sequence ID" value="MFC6081699.1"/>
    <property type="molecule type" value="Genomic_DNA"/>
</dbReference>
<evidence type="ECO:0000256" key="2">
    <source>
        <dbReference type="ARBA" id="ARBA00001946"/>
    </source>
</evidence>
<organism evidence="22 23">
    <name type="scientific">Sphaerisporangium aureirubrum</name>
    <dbReference type="NCBI Taxonomy" id="1544736"/>
    <lineage>
        <taxon>Bacteria</taxon>
        <taxon>Bacillati</taxon>
        <taxon>Actinomycetota</taxon>
        <taxon>Actinomycetes</taxon>
        <taxon>Streptosporangiales</taxon>
        <taxon>Streptosporangiaceae</taxon>
        <taxon>Sphaerisporangium</taxon>
    </lineage>
</organism>
<keyword evidence="12 17" id="KW-0598">Phosphotransferase system</keyword>
<reference evidence="23" key="1">
    <citation type="journal article" date="2019" name="Int. J. Syst. Evol. Microbiol.">
        <title>The Global Catalogue of Microorganisms (GCM) 10K type strain sequencing project: providing services to taxonomists for standard genome sequencing and annotation.</title>
        <authorList>
            <consortium name="The Broad Institute Genomics Platform"/>
            <consortium name="The Broad Institute Genome Sequencing Center for Infectious Disease"/>
            <person name="Wu L."/>
            <person name="Ma J."/>
        </authorList>
    </citation>
    <scope>NUCLEOTIDE SEQUENCE [LARGE SCALE GENOMIC DNA]</scope>
    <source>
        <strain evidence="23">JCM 30346</strain>
    </source>
</reference>
<feature type="domain" description="PEP-utilising enzyme C-terminal" evidence="20">
    <location>
        <begin position="256"/>
        <end position="521"/>
    </location>
</feature>
<evidence type="ECO:0000256" key="15">
    <source>
        <dbReference type="ARBA" id="ARBA00022842"/>
    </source>
</evidence>
<dbReference type="InterPro" id="IPR015813">
    <property type="entry name" value="Pyrv/PenolPyrv_kinase-like_dom"/>
</dbReference>
<dbReference type="InterPro" id="IPR008731">
    <property type="entry name" value="PTS_EIN"/>
</dbReference>
<dbReference type="PIRSF" id="PIRSF000732">
    <property type="entry name" value="PTS_enzyme_I"/>
    <property type="match status" value="1"/>
</dbReference>
<dbReference type="Gene3D" id="1.10.274.10">
    <property type="entry name" value="PtsI, HPr-binding domain"/>
    <property type="match status" value="1"/>
</dbReference>
<evidence type="ECO:0000256" key="7">
    <source>
        <dbReference type="ARBA" id="ARBA00016544"/>
    </source>
</evidence>
<evidence type="ECO:0000256" key="10">
    <source>
        <dbReference type="ARBA" id="ARBA00022597"/>
    </source>
</evidence>
<dbReference type="InterPro" id="IPR023151">
    <property type="entry name" value="PEP_util_CS"/>
</dbReference>
<dbReference type="PRINTS" id="PR01736">
    <property type="entry name" value="PHPHTRNFRASE"/>
</dbReference>
<feature type="region of interest" description="Disordered" evidence="18">
    <location>
        <begin position="1"/>
        <end position="23"/>
    </location>
</feature>
<dbReference type="InterPro" id="IPR024692">
    <property type="entry name" value="PTS_EI"/>
</dbReference>
<comment type="cofactor">
    <cofactor evidence="2 17">
        <name>Mg(2+)</name>
        <dbReference type="ChEBI" id="CHEBI:18420"/>
    </cofactor>
</comment>
<dbReference type="InterPro" id="IPR018274">
    <property type="entry name" value="PEP_util_AS"/>
</dbReference>
<feature type="domain" description="PEP-utilising enzyme mobile" evidence="19">
    <location>
        <begin position="156"/>
        <end position="225"/>
    </location>
</feature>
<dbReference type="InterPro" id="IPR036637">
    <property type="entry name" value="Phosphohistidine_dom_sf"/>
</dbReference>
<accession>A0ABW1NEC1</accession>
<name>A0ABW1NEC1_9ACTN</name>
<dbReference type="SUPFAM" id="SSF51621">
    <property type="entry name" value="Phosphoenolpyruvate/pyruvate domain"/>
    <property type="match status" value="1"/>
</dbReference>
<dbReference type="PANTHER" id="PTHR46244:SF3">
    <property type="entry name" value="PHOSPHOENOLPYRUVATE-PROTEIN PHOSPHOTRANSFERASE"/>
    <property type="match status" value="1"/>
</dbReference>
<evidence type="ECO:0000256" key="5">
    <source>
        <dbReference type="ARBA" id="ARBA00007837"/>
    </source>
</evidence>
<dbReference type="InterPro" id="IPR000121">
    <property type="entry name" value="PEP_util_C"/>
</dbReference>
<evidence type="ECO:0000313" key="22">
    <source>
        <dbReference type="EMBL" id="MFC6081699.1"/>
    </source>
</evidence>
<evidence type="ECO:0000256" key="3">
    <source>
        <dbReference type="ARBA" id="ARBA00002728"/>
    </source>
</evidence>
<dbReference type="Pfam" id="PF05524">
    <property type="entry name" value="PEP-utilisers_N"/>
    <property type="match status" value="1"/>
</dbReference>
<protein>
    <recommendedName>
        <fullName evidence="7 17">Phosphoenolpyruvate-protein phosphotransferase</fullName>
        <ecNumber evidence="6 17">2.7.3.9</ecNumber>
    </recommendedName>
    <alternativeName>
        <fullName evidence="16 17">Phosphotransferase system, enzyme I</fullName>
    </alternativeName>
</protein>
<keyword evidence="11 17" id="KW-0808">Transferase</keyword>
<keyword evidence="8 17" id="KW-0813">Transport</keyword>
<dbReference type="PROSITE" id="PS00370">
    <property type="entry name" value="PEP_ENZYMES_PHOS_SITE"/>
    <property type="match status" value="1"/>
</dbReference>
<dbReference type="SUPFAM" id="SSF52009">
    <property type="entry name" value="Phosphohistidine domain"/>
    <property type="match status" value="1"/>
</dbReference>
<comment type="similarity">
    <text evidence="5 17">Belongs to the PEP-utilizing enzyme family.</text>
</comment>
<keyword evidence="9 17" id="KW-0963">Cytoplasm</keyword>
<dbReference type="RefSeq" id="WP_380750149.1">
    <property type="nucleotide sequence ID" value="NZ_JBHSRF010000011.1"/>
</dbReference>
<comment type="catalytic activity">
    <reaction evidence="1 17">
        <text>L-histidyl-[protein] + phosphoenolpyruvate = N(pros)-phospho-L-histidyl-[protein] + pyruvate</text>
        <dbReference type="Rhea" id="RHEA:23880"/>
        <dbReference type="Rhea" id="RHEA-COMP:9745"/>
        <dbReference type="Rhea" id="RHEA-COMP:9746"/>
        <dbReference type="ChEBI" id="CHEBI:15361"/>
        <dbReference type="ChEBI" id="CHEBI:29979"/>
        <dbReference type="ChEBI" id="CHEBI:58702"/>
        <dbReference type="ChEBI" id="CHEBI:64837"/>
        <dbReference type="EC" id="2.7.3.9"/>
    </reaction>
</comment>
<dbReference type="InterPro" id="IPR040442">
    <property type="entry name" value="Pyrv_kinase-like_dom_sf"/>
</dbReference>
<evidence type="ECO:0000256" key="13">
    <source>
        <dbReference type="ARBA" id="ARBA00022723"/>
    </source>
</evidence>
<dbReference type="PANTHER" id="PTHR46244">
    <property type="entry name" value="PHOSPHOENOLPYRUVATE-PROTEIN PHOSPHOTRANSFERASE"/>
    <property type="match status" value="1"/>
</dbReference>
<dbReference type="InterPro" id="IPR006318">
    <property type="entry name" value="PTS_EI-like"/>
</dbReference>
<evidence type="ECO:0000256" key="16">
    <source>
        <dbReference type="ARBA" id="ARBA00033235"/>
    </source>
</evidence>
<dbReference type="EC" id="2.7.3.9" evidence="6 17"/>
<dbReference type="Gene3D" id="3.50.30.10">
    <property type="entry name" value="Phosphohistidine domain"/>
    <property type="match status" value="1"/>
</dbReference>
<keyword evidence="15 17" id="KW-0460">Magnesium</keyword>
<evidence type="ECO:0000256" key="4">
    <source>
        <dbReference type="ARBA" id="ARBA00004496"/>
    </source>
</evidence>
<evidence type="ECO:0000256" key="11">
    <source>
        <dbReference type="ARBA" id="ARBA00022679"/>
    </source>
</evidence>
<dbReference type="Pfam" id="PF02896">
    <property type="entry name" value="PEP-utilizers_C"/>
    <property type="match status" value="1"/>
</dbReference>
<dbReference type="InterPro" id="IPR008279">
    <property type="entry name" value="PEP-util_enz_mobile_dom"/>
</dbReference>
<dbReference type="SUPFAM" id="SSF47831">
    <property type="entry name" value="Enzyme I of the PEP:sugar phosphotransferase system HPr-binding (sub)domain"/>
    <property type="match status" value="1"/>
</dbReference>
<evidence type="ECO:0000256" key="8">
    <source>
        <dbReference type="ARBA" id="ARBA00022448"/>
    </source>
</evidence>
<evidence type="ECO:0000259" key="19">
    <source>
        <dbReference type="Pfam" id="PF00391"/>
    </source>
</evidence>
<comment type="subcellular location">
    <subcellularLocation>
        <location evidence="4 17">Cytoplasm</location>
    </subcellularLocation>
</comment>
<evidence type="ECO:0000256" key="17">
    <source>
        <dbReference type="PIRNR" id="PIRNR000732"/>
    </source>
</evidence>
<dbReference type="GO" id="GO:0008965">
    <property type="term" value="F:phosphoenolpyruvate-protein phosphotransferase activity"/>
    <property type="evidence" value="ECO:0007669"/>
    <property type="project" value="UniProtKB-EC"/>
</dbReference>
<keyword evidence="10 17" id="KW-0762">Sugar transport</keyword>
<dbReference type="InterPro" id="IPR036618">
    <property type="entry name" value="PtsI_HPr-bd_sf"/>
</dbReference>
<dbReference type="Proteomes" id="UP001596137">
    <property type="component" value="Unassembled WGS sequence"/>
</dbReference>
<gene>
    <name evidence="22" type="primary">ptsP</name>
    <name evidence="22" type="ORF">ACFP1K_11060</name>
</gene>
<evidence type="ECO:0000313" key="23">
    <source>
        <dbReference type="Proteomes" id="UP001596137"/>
    </source>
</evidence>
<keyword evidence="23" id="KW-1185">Reference proteome</keyword>
<evidence type="ECO:0000256" key="14">
    <source>
        <dbReference type="ARBA" id="ARBA00022777"/>
    </source>
</evidence>
<comment type="caution">
    <text evidence="22">The sequence shown here is derived from an EMBL/GenBank/DDBJ whole genome shotgun (WGS) entry which is preliminary data.</text>
</comment>
<proteinExistence type="inferred from homology"/>
<evidence type="ECO:0000259" key="21">
    <source>
        <dbReference type="Pfam" id="PF05524"/>
    </source>
</evidence>